<sequence length="56" mass="6572">YIHLALPPKRAHPDDENGKSMCDAEILKKLKELKGKEIEKQDNDPRWEALKKIKFN</sequence>
<gene>
    <name evidence="1" type="ORF">S01H4_16126</name>
</gene>
<accession>X0YDD5</accession>
<feature type="non-terminal residue" evidence="1">
    <location>
        <position position="1"/>
    </location>
</feature>
<organism evidence="1">
    <name type="scientific">marine sediment metagenome</name>
    <dbReference type="NCBI Taxonomy" id="412755"/>
    <lineage>
        <taxon>unclassified sequences</taxon>
        <taxon>metagenomes</taxon>
        <taxon>ecological metagenomes</taxon>
    </lineage>
</organism>
<proteinExistence type="predicted"/>
<dbReference type="AlphaFoldDB" id="X0YDD5"/>
<comment type="caution">
    <text evidence="1">The sequence shown here is derived from an EMBL/GenBank/DDBJ whole genome shotgun (WGS) entry which is preliminary data.</text>
</comment>
<dbReference type="EMBL" id="BART01007066">
    <property type="protein sequence ID" value="GAG53875.1"/>
    <property type="molecule type" value="Genomic_DNA"/>
</dbReference>
<evidence type="ECO:0000313" key="1">
    <source>
        <dbReference type="EMBL" id="GAG53875.1"/>
    </source>
</evidence>
<protein>
    <submittedName>
        <fullName evidence="1">Uncharacterized protein</fullName>
    </submittedName>
</protein>
<reference evidence="1" key="1">
    <citation type="journal article" date="2014" name="Front. Microbiol.">
        <title>High frequency of phylogenetically diverse reductive dehalogenase-homologous genes in deep subseafloor sedimentary metagenomes.</title>
        <authorList>
            <person name="Kawai M."/>
            <person name="Futagami T."/>
            <person name="Toyoda A."/>
            <person name="Takaki Y."/>
            <person name="Nishi S."/>
            <person name="Hori S."/>
            <person name="Arai W."/>
            <person name="Tsubouchi T."/>
            <person name="Morono Y."/>
            <person name="Uchiyama I."/>
            <person name="Ito T."/>
            <person name="Fujiyama A."/>
            <person name="Inagaki F."/>
            <person name="Takami H."/>
        </authorList>
    </citation>
    <scope>NUCLEOTIDE SEQUENCE</scope>
    <source>
        <strain evidence="1">Expedition CK06-06</strain>
    </source>
</reference>
<name>X0YDD5_9ZZZZ</name>